<dbReference type="AlphaFoldDB" id="A0A9N9RUP1"/>
<accession>A0A9N9RUP1</accession>
<reference evidence="1" key="2">
    <citation type="submission" date="2022-10" db="EMBL/GenBank/DDBJ databases">
        <authorList>
            <consortium name="ENA_rothamsted_submissions"/>
            <consortium name="culmorum"/>
            <person name="King R."/>
        </authorList>
    </citation>
    <scope>NUCLEOTIDE SEQUENCE</scope>
</reference>
<reference evidence="1" key="1">
    <citation type="submission" date="2022-01" db="EMBL/GenBank/DDBJ databases">
        <authorList>
            <person name="King R."/>
        </authorList>
    </citation>
    <scope>NUCLEOTIDE SEQUENCE</scope>
</reference>
<gene>
    <name evidence="1" type="ORF">CHIRRI_LOCUS6981</name>
</gene>
<organism evidence="1 2">
    <name type="scientific">Chironomus riparius</name>
    <dbReference type="NCBI Taxonomy" id="315576"/>
    <lineage>
        <taxon>Eukaryota</taxon>
        <taxon>Metazoa</taxon>
        <taxon>Ecdysozoa</taxon>
        <taxon>Arthropoda</taxon>
        <taxon>Hexapoda</taxon>
        <taxon>Insecta</taxon>
        <taxon>Pterygota</taxon>
        <taxon>Neoptera</taxon>
        <taxon>Endopterygota</taxon>
        <taxon>Diptera</taxon>
        <taxon>Nematocera</taxon>
        <taxon>Chironomoidea</taxon>
        <taxon>Chironomidae</taxon>
        <taxon>Chironominae</taxon>
        <taxon>Chironomus</taxon>
    </lineage>
</organism>
<name>A0A9N9RUP1_9DIPT</name>
<proteinExistence type="predicted"/>
<evidence type="ECO:0000313" key="1">
    <source>
        <dbReference type="EMBL" id="CAG9804086.1"/>
    </source>
</evidence>
<dbReference type="Proteomes" id="UP001153620">
    <property type="component" value="Chromosome 2"/>
</dbReference>
<protein>
    <submittedName>
        <fullName evidence="1">Uncharacterized protein</fullName>
    </submittedName>
</protein>
<sequence>MTNLCDNKFSFIWILISSTQAQQKSSISLHFKYRKRIIKEDGREKINKKAVLLLR</sequence>
<keyword evidence="2" id="KW-1185">Reference proteome</keyword>
<evidence type="ECO:0000313" key="2">
    <source>
        <dbReference type="Proteomes" id="UP001153620"/>
    </source>
</evidence>
<dbReference type="EMBL" id="OU895878">
    <property type="protein sequence ID" value="CAG9804086.1"/>
    <property type="molecule type" value="Genomic_DNA"/>
</dbReference>